<reference evidence="2 3" key="1">
    <citation type="submission" date="2023-01" db="EMBL/GenBank/DDBJ databases">
        <title>Psychrosphaera sp. nov., isolated from marine algae.</title>
        <authorList>
            <person name="Bayburt H."/>
            <person name="Choi B.J."/>
            <person name="Kim J.M."/>
            <person name="Choi D.G."/>
            <person name="Jeon C.O."/>
        </authorList>
    </citation>
    <scope>NUCLEOTIDE SEQUENCE [LARGE SCALE GENOMIC DNA]</scope>
    <source>
        <strain evidence="2 3">G1-22</strain>
    </source>
</reference>
<keyword evidence="3" id="KW-1185">Reference proteome</keyword>
<comment type="caution">
    <text evidence="2">The sequence shown here is derived from an EMBL/GenBank/DDBJ whole genome shotgun (WGS) entry which is preliminary data.</text>
</comment>
<name>A0ABT5FCB7_9GAMM</name>
<accession>A0ABT5FCB7</accession>
<gene>
    <name evidence="2" type="ORF">PN838_10005</name>
</gene>
<proteinExistence type="predicted"/>
<dbReference type="Proteomes" id="UP001528411">
    <property type="component" value="Unassembled WGS sequence"/>
</dbReference>
<sequence length="167" mass="17599">MENKIYKQSQLLGDLLLAKGWKITTVESCTGGGISNAITEVAGSSGYFDCAYVTYSNEAKRRLVGVNTETLNTYGAVSDETVHEMAMGALNAANANVAIAVSGIAGSGGGTEFKPVGTVWLAIATRDSTQVEKSTVWSQCFTFSGDRSEIRQKATEVALIKACELVG</sequence>
<dbReference type="InterPro" id="IPR008136">
    <property type="entry name" value="CinA_C"/>
</dbReference>
<dbReference type="Gene3D" id="3.90.950.20">
    <property type="entry name" value="CinA-like"/>
    <property type="match status" value="1"/>
</dbReference>
<protein>
    <submittedName>
        <fullName evidence="2">CinA family protein</fullName>
    </submittedName>
</protein>
<dbReference type="NCBIfam" id="TIGR00199">
    <property type="entry name" value="PncC_domain"/>
    <property type="match status" value="1"/>
</dbReference>
<evidence type="ECO:0000313" key="3">
    <source>
        <dbReference type="Proteomes" id="UP001528411"/>
    </source>
</evidence>
<organism evidence="2 3">
    <name type="scientific">Psychrosphaera algicola</name>
    <dbReference type="NCBI Taxonomy" id="3023714"/>
    <lineage>
        <taxon>Bacteria</taxon>
        <taxon>Pseudomonadati</taxon>
        <taxon>Pseudomonadota</taxon>
        <taxon>Gammaproteobacteria</taxon>
        <taxon>Alteromonadales</taxon>
        <taxon>Pseudoalteromonadaceae</taxon>
        <taxon>Psychrosphaera</taxon>
    </lineage>
</organism>
<dbReference type="SUPFAM" id="SSF142433">
    <property type="entry name" value="CinA-like"/>
    <property type="match status" value="1"/>
</dbReference>
<evidence type="ECO:0000313" key="2">
    <source>
        <dbReference type="EMBL" id="MDC2889046.1"/>
    </source>
</evidence>
<evidence type="ECO:0000259" key="1">
    <source>
        <dbReference type="Pfam" id="PF02464"/>
    </source>
</evidence>
<dbReference type="Pfam" id="PF02464">
    <property type="entry name" value="CinA"/>
    <property type="match status" value="1"/>
</dbReference>
<dbReference type="InterPro" id="IPR036653">
    <property type="entry name" value="CinA-like_C"/>
</dbReference>
<dbReference type="EMBL" id="JAQOMS010000002">
    <property type="protein sequence ID" value="MDC2889046.1"/>
    <property type="molecule type" value="Genomic_DNA"/>
</dbReference>
<feature type="domain" description="CinA C-terminal" evidence="1">
    <location>
        <begin position="9"/>
        <end position="160"/>
    </location>
</feature>
<dbReference type="RefSeq" id="WP_272180580.1">
    <property type="nucleotide sequence ID" value="NZ_JAQOMS010000002.1"/>
</dbReference>